<dbReference type="OrthoDB" id="5046242at2759"/>
<accession>A0A9Q0FCN1</accession>
<evidence type="ECO:0000259" key="3">
    <source>
        <dbReference type="Pfam" id="PF01593"/>
    </source>
</evidence>
<dbReference type="GO" id="GO:0016491">
    <property type="term" value="F:oxidoreductase activity"/>
    <property type="evidence" value="ECO:0007669"/>
    <property type="project" value="InterPro"/>
</dbReference>
<sequence length="785" mass="90434">MKISCWPWIRPSLFLLSLSLERECQAGIRDILILEATPRIGGRVMKTTFSGYTVEMGANWLFGGGPMVNPVLEMAKKIKLRTYLNDYENITSNTYKQEGGLYPKKLVDEVEEVAAKRDKFNEKFSQILSSKKKDVDVSILAAQRIFSKQVPKTPLEMVIDYYHNDYEDAEPPRMTSLKHTWPREEFVDHGSDPYFVSDPRGFETVVQYLAKQFLSPLKGDPRLKLNKVVKEIIYSKEGVAVITEDGSIYKAKYAIVSVSVGVLQSDLIEFKPKLPLWKRVAIADYSMTIYTKIFLKFPYKFWPSGPGTEFFLYTHERRGYYALWQHLEFEYPGSNILMVTATADESRRIEQLADKEIEAEIMEVLKKMFGDNVPKPQDMLVPRWGTNSLLYWGASSQQIYCICYWCLCSSCCSPAVTHCHYRWGWNATPRIGGRMMKTSFSGYNVELGANWLFGGGNVTNPVLEMGNKVNLRTYLNDYENITANTYKEEGGLYSTEVVEEVEKVAAARDEFCEVLSGILSNQKGDVDISILGAQRIFQKAPKTPLENVIDYYHNDYEDGEPPKETSLKHTYPRNEFVDHGEDPLFVSDPRGFEIVPQYLAKQFLSSLNSDPRLRLNKVVTEINYKDSGVEPWKKLAIADYSMTIYTKIFLKFPYAFWPTGNGTEFFLYTHRRRGYYPVWQHLENEYPGSNILFVTVTGRESRRVEQLSDEEVQAEIMEILKKLFGDSIPDPEDILVPRWGQSRFYKGSYSNWPARYTQKRHDQLAVRVVMYICLDSQCGSSEMKL</sequence>
<protein>
    <recommendedName>
        <fullName evidence="3">Amine oxidase domain-containing protein</fullName>
    </recommendedName>
</protein>
<organism evidence="4 5">
    <name type="scientific">Turnera subulata</name>
    <dbReference type="NCBI Taxonomy" id="218843"/>
    <lineage>
        <taxon>Eukaryota</taxon>
        <taxon>Viridiplantae</taxon>
        <taxon>Streptophyta</taxon>
        <taxon>Embryophyta</taxon>
        <taxon>Tracheophyta</taxon>
        <taxon>Spermatophyta</taxon>
        <taxon>Magnoliopsida</taxon>
        <taxon>eudicotyledons</taxon>
        <taxon>Gunneridae</taxon>
        <taxon>Pentapetalae</taxon>
        <taxon>rosids</taxon>
        <taxon>fabids</taxon>
        <taxon>Malpighiales</taxon>
        <taxon>Passifloraceae</taxon>
        <taxon>Turnera</taxon>
    </lineage>
</organism>
<reference evidence="4" key="1">
    <citation type="submission" date="2022-02" db="EMBL/GenBank/DDBJ databases">
        <authorList>
            <person name="Henning P.M."/>
            <person name="McCubbin A.G."/>
            <person name="Shore J.S."/>
        </authorList>
    </citation>
    <scope>NUCLEOTIDE SEQUENCE</scope>
    <source>
        <strain evidence="4">F60SS</strain>
        <tissue evidence="4">Leaves</tissue>
    </source>
</reference>
<keyword evidence="5" id="KW-1185">Reference proteome</keyword>
<evidence type="ECO:0000256" key="2">
    <source>
        <dbReference type="SAM" id="SignalP"/>
    </source>
</evidence>
<keyword evidence="2" id="KW-0732">Signal</keyword>
<name>A0A9Q0FCN1_9ROSI</name>
<dbReference type="GO" id="GO:0006598">
    <property type="term" value="P:polyamine catabolic process"/>
    <property type="evidence" value="ECO:0007669"/>
    <property type="project" value="TreeGrafter"/>
</dbReference>
<reference evidence="4" key="2">
    <citation type="journal article" date="2023" name="Plants (Basel)">
        <title>Annotation of the Turnera subulata (Passifloraceae) Draft Genome Reveals the S-Locus Evolved after the Divergence of Turneroideae from Passifloroideae in a Stepwise Manner.</title>
        <authorList>
            <person name="Henning P.M."/>
            <person name="Roalson E.H."/>
            <person name="Mir W."/>
            <person name="McCubbin A.G."/>
            <person name="Shore J.S."/>
        </authorList>
    </citation>
    <scope>NUCLEOTIDE SEQUENCE</scope>
    <source>
        <strain evidence="4">F60SS</strain>
    </source>
</reference>
<feature type="chain" id="PRO_5040371812" description="Amine oxidase domain-containing protein" evidence="2">
    <location>
        <begin position="27"/>
        <end position="785"/>
    </location>
</feature>
<dbReference type="AlphaFoldDB" id="A0A9Q0FCN1"/>
<feature type="domain" description="Amine oxidase" evidence="3">
    <location>
        <begin position="631"/>
        <end position="765"/>
    </location>
</feature>
<dbReference type="Proteomes" id="UP001141552">
    <property type="component" value="Unassembled WGS sequence"/>
</dbReference>
<feature type="domain" description="Amine oxidase" evidence="3">
    <location>
        <begin position="25"/>
        <end position="389"/>
    </location>
</feature>
<dbReference type="InterPro" id="IPR036188">
    <property type="entry name" value="FAD/NAD-bd_sf"/>
</dbReference>
<feature type="domain" description="Amine oxidase" evidence="3">
    <location>
        <begin position="427"/>
        <end position="629"/>
    </location>
</feature>
<gene>
    <name evidence="4" type="ORF">Tsubulata_030974</name>
</gene>
<comment type="caution">
    <text evidence="4">The sequence shown here is derived from an EMBL/GenBank/DDBJ whole genome shotgun (WGS) entry which is preliminary data.</text>
</comment>
<dbReference type="Pfam" id="PF01593">
    <property type="entry name" value="Amino_oxidase"/>
    <property type="match status" value="3"/>
</dbReference>
<dbReference type="SUPFAM" id="SSF54373">
    <property type="entry name" value="FAD-linked reductases, C-terminal domain"/>
    <property type="match status" value="2"/>
</dbReference>
<comment type="similarity">
    <text evidence="1">Belongs to the flavin monoamine oxidase family.</text>
</comment>
<dbReference type="EMBL" id="JAKUCV010005999">
    <property type="protein sequence ID" value="KAJ4829075.1"/>
    <property type="molecule type" value="Genomic_DNA"/>
</dbReference>
<dbReference type="Gene3D" id="3.90.660.10">
    <property type="match status" value="3"/>
</dbReference>
<dbReference type="InterPro" id="IPR002937">
    <property type="entry name" value="Amino_oxidase"/>
</dbReference>
<dbReference type="Gene3D" id="3.50.50.60">
    <property type="entry name" value="FAD/NAD(P)-binding domain"/>
    <property type="match status" value="1"/>
</dbReference>
<evidence type="ECO:0000313" key="4">
    <source>
        <dbReference type="EMBL" id="KAJ4829075.1"/>
    </source>
</evidence>
<evidence type="ECO:0000313" key="5">
    <source>
        <dbReference type="Proteomes" id="UP001141552"/>
    </source>
</evidence>
<feature type="signal peptide" evidence="2">
    <location>
        <begin position="1"/>
        <end position="26"/>
    </location>
</feature>
<dbReference type="SUPFAM" id="SSF51905">
    <property type="entry name" value="FAD/NAD(P)-binding domain"/>
    <property type="match status" value="2"/>
</dbReference>
<dbReference type="PANTHER" id="PTHR10742">
    <property type="entry name" value="FLAVIN MONOAMINE OXIDASE"/>
    <property type="match status" value="1"/>
</dbReference>
<dbReference type="InterPro" id="IPR050281">
    <property type="entry name" value="Flavin_monoamine_oxidase"/>
</dbReference>
<dbReference type="PANTHER" id="PTHR10742:SF313">
    <property type="entry name" value="AMINE OXIDASE"/>
    <property type="match status" value="1"/>
</dbReference>
<evidence type="ECO:0000256" key="1">
    <source>
        <dbReference type="ARBA" id="ARBA00005995"/>
    </source>
</evidence>
<proteinExistence type="inferred from homology"/>